<evidence type="ECO:0000256" key="4">
    <source>
        <dbReference type="ARBA" id="ARBA00023242"/>
    </source>
</evidence>
<dbReference type="Proteomes" id="UP001187192">
    <property type="component" value="Unassembled WGS sequence"/>
</dbReference>
<comment type="caution">
    <text evidence="5">Lacks conserved residue(s) required for the propagation of feature annotation.</text>
</comment>
<feature type="compositionally biased region" description="Low complexity" evidence="6">
    <location>
        <begin position="112"/>
        <end position="127"/>
    </location>
</feature>
<accession>A0AA88A4X0</accession>
<feature type="short sequence motif" description="VHIID" evidence="5">
    <location>
        <begin position="364"/>
        <end position="368"/>
    </location>
</feature>
<dbReference type="Pfam" id="PF03514">
    <property type="entry name" value="GRAS"/>
    <property type="match status" value="1"/>
</dbReference>
<feature type="region of interest" description="Disordered" evidence="6">
    <location>
        <begin position="26"/>
        <end position="46"/>
    </location>
</feature>
<gene>
    <name evidence="7" type="ORF">TIFTF001_013755</name>
</gene>
<keyword evidence="2" id="KW-0805">Transcription regulation</keyword>
<keyword evidence="4" id="KW-0539">Nucleus</keyword>
<reference evidence="7" key="1">
    <citation type="submission" date="2023-07" db="EMBL/GenBank/DDBJ databases">
        <title>draft genome sequence of fig (Ficus carica).</title>
        <authorList>
            <person name="Takahashi T."/>
            <person name="Nishimura K."/>
        </authorList>
    </citation>
    <scope>NUCLEOTIDE SEQUENCE</scope>
</reference>
<protein>
    <recommendedName>
        <fullName evidence="9">Scarecrow-like protein 8</fullName>
    </recommendedName>
</protein>
<comment type="similarity">
    <text evidence="5">Belongs to the GRAS family.</text>
</comment>
<evidence type="ECO:0008006" key="9">
    <source>
        <dbReference type="Google" id="ProtNLM"/>
    </source>
</evidence>
<dbReference type="PANTHER" id="PTHR31636">
    <property type="entry name" value="OSJNBA0084A10.13 PROTEIN-RELATED"/>
    <property type="match status" value="1"/>
</dbReference>
<keyword evidence="3" id="KW-0804">Transcription</keyword>
<sequence length="623" mass="67505">MQSGFTGGGGGFPDFYAATGRSVATAMNNAPSQPPYNRPNLPGLFLDPATSRIARQNPASSMIGKRTLAEFQSHHQYLPNQGLAQVNYPRLVKPKVYQHPSPISPLSPIECSPTTTTTSETSSSSWSQRFGLPTHQQLRPQPIAPAMQGAPYVNGTVQNRVPAVDSDKKMINHRLQELEKQLLDDNDEEEGDPASAITNNSNSEWSETIQNLISPNQSQKPVSPSPTSSSSSSSSSVASPATTTCSKQSLMEAASAISEGKTETAAEILTRLGQVVSNSNPRPNSEQKALEFVASALKSRANPAENPPPLIELFSPEHAAAVQSLHETSPCFGLGIMAANHAILEATLPDQQPAASTTTTNNKIHVVDFDIGQGGQYVNLLRALSVRQQNGKVPVAVKITTLAETNGGGHERLNGVGEKLRQLAERLGIALEFNVVSRRISELSRESIGCEADEPLAVNFAFMLYRMPDESVSTENPRDELLRRVKAMSPRVVVLVEQELNTNTAPFMARVNETCAYYVALLESIDLTAARENPERVRAVEEALSRKLANSVACEGRDRVERCEVFGKWRSRMGMAGFELKPLSQNVKTLPSSGNRGFTVKEENGGVCFGWMGRTLTVASAWR</sequence>
<evidence type="ECO:0000256" key="5">
    <source>
        <dbReference type="PROSITE-ProRule" id="PRU01191"/>
    </source>
</evidence>
<keyword evidence="8" id="KW-1185">Reference proteome</keyword>
<evidence type="ECO:0000313" key="7">
    <source>
        <dbReference type="EMBL" id="GMN44557.1"/>
    </source>
</evidence>
<evidence type="ECO:0000256" key="3">
    <source>
        <dbReference type="ARBA" id="ARBA00023163"/>
    </source>
</evidence>
<comment type="caution">
    <text evidence="7">The sequence shown here is derived from an EMBL/GenBank/DDBJ whole genome shotgun (WGS) entry which is preliminary data.</text>
</comment>
<evidence type="ECO:0000256" key="2">
    <source>
        <dbReference type="ARBA" id="ARBA00023015"/>
    </source>
</evidence>
<name>A0AA88A4X0_FICCA</name>
<evidence type="ECO:0000256" key="1">
    <source>
        <dbReference type="ARBA" id="ARBA00004123"/>
    </source>
</evidence>
<evidence type="ECO:0000256" key="6">
    <source>
        <dbReference type="SAM" id="MobiDB-lite"/>
    </source>
</evidence>
<feature type="region of interest" description="SAW" evidence="5">
    <location>
        <begin position="553"/>
        <end position="623"/>
    </location>
</feature>
<feature type="region of interest" description="Leucine repeat II (LRII)" evidence="5">
    <location>
        <begin position="415"/>
        <end position="447"/>
    </location>
</feature>
<comment type="subcellular location">
    <subcellularLocation>
        <location evidence="1">Nucleus</location>
    </subcellularLocation>
</comment>
<feature type="compositionally biased region" description="Low complexity" evidence="6">
    <location>
        <begin position="221"/>
        <end position="244"/>
    </location>
</feature>
<evidence type="ECO:0000313" key="8">
    <source>
        <dbReference type="Proteomes" id="UP001187192"/>
    </source>
</evidence>
<dbReference type="InterPro" id="IPR005202">
    <property type="entry name" value="TF_GRAS"/>
</dbReference>
<feature type="compositionally biased region" description="Polar residues" evidence="6">
    <location>
        <begin position="196"/>
        <end position="220"/>
    </location>
</feature>
<feature type="region of interest" description="Disordered" evidence="6">
    <location>
        <begin position="103"/>
        <end position="128"/>
    </location>
</feature>
<dbReference type="AlphaFoldDB" id="A0AA88A4X0"/>
<organism evidence="7 8">
    <name type="scientific">Ficus carica</name>
    <name type="common">Common fig</name>
    <dbReference type="NCBI Taxonomy" id="3494"/>
    <lineage>
        <taxon>Eukaryota</taxon>
        <taxon>Viridiplantae</taxon>
        <taxon>Streptophyta</taxon>
        <taxon>Embryophyta</taxon>
        <taxon>Tracheophyta</taxon>
        <taxon>Spermatophyta</taxon>
        <taxon>Magnoliopsida</taxon>
        <taxon>eudicotyledons</taxon>
        <taxon>Gunneridae</taxon>
        <taxon>Pentapetalae</taxon>
        <taxon>rosids</taxon>
        <taxon>fabids</taxon>
        <taxon>Rosales</taxon>
        <taxon>Moraceae</taxon>
        <taxon>Ficeae</taxon>
        <taxon>Ficus</taxon>
    </lineage>
</organism>
<dbReference type="EMBL" id="BTGU01000018">
    <property type="protein sequence ID" value="GMN44557.1"/>
    <property type="molecule type" value="Genomic_DNA"/>
</dbReference>
<dbReference type="PROSITE" id="PS50985">
    <property type="entry name" value="GRAS"/>
    <property type="match status" value="1"/>
</dbReference>
<proteinExistence type="inferred from homology"/>
<dbReference type="GO" id="GO:0005634">
    <property type="term" value="C:nucleus"/>
    <property type="evidence" value="ECO:0007669"/>
    <property type="project" value="UniProtKB-SubCell"/>
</dbReference>
<feature type="region of interest" description="Disordered" evidence="6">
    <location>
        <begin position="182"/>
        <end position="247"/>
    </location>
</feature>